<evidence type="ECO:0000256" key="1">
    <source>
        <dbReference type="SAM" id="SignalP"/>
    </source>
</evidence>
<feature type="signal peptide" evidence="1">
    <location>
        <begin position="1"/>
        <end position="21"/>
    </location>
</feature>
<comment type="caution">
    <text evidence="2">The sequence shown here is derived from an EMBL/GenBank/DDBJ whole genome shotgun (WGS) entry which is preliminary data.</text>
</comment>
<keyword evidence="1" id="KW-0732">Signal</keyword>
<keyword evidence="3" id="KW-1185">Reference proteome</keyword>
<dbReference type="Proteomes" id="UP001054945">
    <property type="component" value="Unassembled WGS sequence"/>
</dbReference>
<dbReference type="AlphaFoldDB" id="A0AAV4Q2D7"/>
<gene>
    <name evidence="2" type="ORF">CEXT_110841</name>
</gene>
<proteinExistence type="predicted"/>
<evidence type="ECO:0000313" key="3">
    <source>
        <dbReference type="Proteomes" id="UP001054945"/>
    </source>
</evidence>
<sequence length="86" mass="9716">MSVKRFIVFCSCDLFMKLAYSDNAVCVSPPQSRVQNPKTNRLVFNEEGETSWHTPELLTYITDFQMMRENGTVTARGGMLQGCGCK</sequence>
<organism evidence="2 3">
    <name type="scientific">Caerostris extrusa</name>
    <name type="common">Bark spider</name>
    <name type="synonym">Caerostris bankana</name>
    <dbReference type="NCBI Taxonomy" id="172846"/>
    <lineage>
        <taxon>Eukaryota</taxon>
        <taxon>Metazoa</taxon>
        <taxon>Ecdysozoa</taxon>
        <taxon>Arthropoda</taxon>
        <taxon>Chelicerata</taxon>
        <taxon>Arachnida</taxon>
        <taxon>Araneae</taxon>
        <taxon>Araneomorphae</taxon>
        <taxon>Entelegynae</taxon>
        <taxon>Araneoidea</taxon>
        <taxon>Araneidae</taxon>
        <taxon>Caerostris</taxon>
    </lineage>
</organism>
<reference evidence="2 3" key="1">
    <citation type="submission" date="2021-06" db="EMBL/GenBank/DDBJ databases">
        <title>Caerostris extrusa draft genome.</title>
        <authorList>
            <person name="Kono N."/>
            <person name="Arakawa K."/>
        </authorList>
    </citation>
    <scope>NUCLEOTIDE SEQUENCE [LARGE SCALE GENOMIC DNA]</scope>
</reference>
<feature type="chain" id="PRO_5043360487" evidence="1">
    <location>
        <begin position="22"/>
        <end position="86"/>
    </location>
</feature>
<dbReference type="EMBL" id="BPLR01005580">
    <property type="protein sequence ID" value="GIY03457.1"/>
    <property type="molecule type" value="Genomic_DNA"/>
</dbReference>
<evidence type="ECO:0000313" key="2">
    <source>
        <dbReference type="EMBL" id="GIY03457.1"/>
    </source>
</evidence>
<accession>A0AAV4Q2D7</accession>
<name>A0AAV4Q2D7_CAEEX</name>
<protein>
    <submittedName>
        <fullName evidence="2">Uncharacterized protein</fullName>
    </submittedName>
</protein>